<feature type="region of interest" description="Disordered" evidence="1">
    <location>
        <begin position="133"/>
        <end position="152"/>
    </location>
</feature>
<organism evidence="2 3">
    <name type="scientific">Dreissena polymorpha</name>
    <name type="common">Zebra mussel</name>
    <name type="synonym">Mytilus polymorpha</name>
    <dbReference type="NCBI Taxonomy" id="45954"/>
    <lineage>
        <taxon>Eukaryota</taxon>
        <taxon>Metazoa</taxon>
        <taxon>Spiralia</taxon>
        <taxon>Lophotrochozoa</taxon>
        <taxon>Mollusca</taxon>
        <taxon>Bivalvia</taxon>
        <taxon>Autobranchia</taxon>
        <taxon>Heteroconchia</taxon>
        <taxon>Euheterodonta</taxon>
        <taxon>Imparidentia</taxon>
        <taxon>Neoheterodontei</taxon>
        <taxon>Myida</taxon>
        <taxon>Dreissenoidea</taxon>
        <taxon>Dreissenidae</taxon>
        <taxon>Dreissena</taxon>
    </lineage>
</organism>
<evidence type="ECO:0000313" key="2">
    <source>
        <dbReference type="EMBL" id="KAH3860989.1"/>
    </source>
</evidence>
<dbReference type="EMBL" id="JAIWYP010000002">
    <property type="protein sequence ID" value="KAH3860989.1"/>
    <property type="molecule type" value="Genomic_DNA"/>
</dbReference>
<keyword evidence="3" id="KW-1185">Reference proteome</keyword>
<evidence type="ECO:0000256" key="1">
    <source>
        <dbReference type="SAM" id="MobiDB-lite"/>
    </source>
</evidence>
<comment type="caution">
    <text evidence="2">The sequence shown here is derived from an EMBL/GenBank/DDBJ whole genome shotgun (WGS) entry which is preliminary data.</text>
</comment>
<gene>
    <name evidence="2" type="ORF">DPMN_023915</name>
</gene>
<dbReference type="Proteomes" id="UP000828390">
    <property type="component" value="Unassembled WGS sequence"/>
</dbReference>
<name>A0A9D4LND4_DREPO</name>
<protein>
    <submittedName>
        <fullName evidence="2">Uncharacterized protein</fullName>
    </submittedName>
</protein>
<dbReference type="AlphaFoldDB" id="A0A9D4LND4"/>
<sequence length="373" mass="42112">MPFGSTFKKELKNHVGTEYQRLDIVCPWSVEDEPTIMSCPYDLKRHVGRWHEAIADGLNQDIFTEAGAFYLALYPTDYSKVVKPLVFKTQAAKEAREAVKVWRETSQAPKLEKMEDWETGWKLSEGVQVVEGKTPTIQGSGSPTPGVEAYSPTKPAMLPTGGRLPVAFPKMEETPVYTATPIEGPALSFNTATTGPPVEIFLPETLLLEEQNKHMQEELTLQQKALHLLTWGCMPIVPPARRNWDRLPTVQFKGPSFTMDWPLKVWRLMSPAKRLAVAQHVANMLDSAEGIPVTDPDQIMDKFNFLILPGTIPQPRTISERRMRISNYCLLSDMVKGRNTNQLILQMKEQTFGHRDTSTDELLTVIEGMEILF</sequence>
<reference evidence="2" key="1">
    <citation type="journal article" date="2019" name="bioRxiv">
        <title>The Genome of the Zebra Mussel, Dreissena polymorpha: A Resource for Invasive Species Research.</title>
        <authorList>
            <person name="McCartney M.A."/>
            <person name="Auch B."/>
            <person name="Kono T."/>
            <person name="Mallez S."/>
            <person name="Zhang Y."/>
            <person name="Obille A."/>
            <person name="Becker A."/>
            <person name="Abrahante J.E."/>
            <person name="Garbe J."/>
            <person name="Badalamenti J.P."/>
            <person name="Herman A."/>
            <person name="Mangelson H."/>
            <person name="Liachko I."/>
            <person name="Sullivan S."/>
            <person name="Sone E.D."/>
            <person name="Koren S."/>
            <person name="Silverstein K.A.T."/>
            <person name="Beckman K.B."/>
            <person name="Gohl D.M."/>
        </authorList>
    </citation>
    <scope>NUCLEOTIDE SEQUENCE</scope>
    <source>
        <strain evidence="2">Duluth1</strain>
        <tissue evidence="2">Whole animal</tissue>
    </source>
</reference>
<accession>A0A9D4LND4</accession>
<proteinExistence type="predicted"/>
<evidence type="ECO:0000313" key="3">
    <source>
        <dbReference type="Proteomes" id="UP000828390"/>
    </source>
</evidence>
<reference evidence="2" key="2">
    <citation type="submission" date="2020-11" db="EMBL/GenBank/DDBJ databases">
        <authorList>
            <person name="McCartney M.A."/>
            <person name="Auch B."/>
            <person name="Kono T."/>
            <person name="Mallez S."/>
            <person name="Becker A."/>
            <person name="Gohl D.M."/>
            <person name="Silverstein K.A.T."/>
            <person name="Koren S."/>
            <person name="Bechman K.B."/>
            <person name="Herman A."/>
            <person name="Abrahante J.E."/>
            <person name="Garbe J."/>
        </authorList>
    </citation>
    <scope>NUCLEOTIDE SEQUENCE</scope>
    <source>
        <strain evidence="2">Duluth1</strain>
        <tissue evidence="2">Whole animal</tissue>
    </source>
</reference>